<proteinExistence type="predicted"/>
<keyword evidence="1" id="KW-0560">Oxidoreductase</keyword>
<dbReference type="PANTHER" id="PTHR43244:SF1">
    <property type="entry name" value="5,10-METHYLENETETRAHYDROMETHANOPTERIN REDUCTASE"/>
    <property type="match status" value="1"/>
</dbReference>
<reference evidence="3" key="1">
    <citation type="journal article" date="2014" name="Front. Microbiol.">
        <title>High frequency of phylogenetically diverse reductive dehalogenase-homologous genes in deep subseafloor sedimentary metagenomes.</title>
        <authorList>
            <person name="Kawai M."/>
            <person name="Futagami T."/>
            <person name="Toyoda A."/>
            <person name="Takaki Y."/>
            <person name="Nishi S."/>
            <person name="Hori S."/>
            <person name="Arai W."/>
            <person name="Tsubouchi T."/>
            <person name="Morono Y."/>
            <person name="Uchiyama I."/>
            <person name="Ito T."/>
            <person name="Fujiyama A."/>
            <person name="Inagaki F."/>
            <person name="Takami H."/>
        </authorList>
    </citation>
    <scope>NUCLEOTIDE SEQUENCE</scope>
    <source>
        <strain evidence="3">Expedition CK06-06</strain>
    </source>
</reference>
<dbReference type="PANTHER" id="PTHR43244">
    <property type="match status" value="1"/>
</dbReference>
<evidence type="ECO:0000259" key="2">
    <source>
        <dbReference type="Pfam" id="PF00296"/>
    </source>
</evidence>
<feature type="non-terminal residue" evidence="3">
    <location>
        <position position="245"/>
    </location>
</feature>
<evidence type="ECO:0000256" key="1">
    <source>
        <dbReference type="ARBA" id="ARBA00023002"/>
    </source>
</evidence>
<name>X0XU48_9ZZZZ</name>
<dbReference type="EMBL" id="BARS01047514">
    <property type="protein sequence ID" value="GAG28371.1"/>
    <property type="molecule type" value="Genomic_DNA"/>
</dbReference>
<dbReference type="InterPro" id="IPR050564">
    <property type="entry name" value="F420-G6PD/mer"/>
</dbReference>
<dbReference type="Gene3D" id="3.20.20.30">
    <property type="entry name" value="Luciferase-like domain"/>
    <property type="match status" value="1"/>
</dbReference>
<feature type="non-terminal residue" evidence="3">
    <location>
        <position position="1"/>
    </location>
</feature>
<dbReference type="CDD" id="cd01097">
    <property type="entry name" value="Tetrahydromethanopterin_reductase"/>
    <property type="match status" value="1"/>
</dbReference>
<gene>
    <name evidence="3" type="ORF">S01H1_71358</name>
</gene>
<comment type="caution">
    <text evidence="3">The sequence shown here is derived from an EMBL/GenBank/DDBJ whole genome shotgun (WGS) entry which is preliminary data.</text>
</comment>
<dbReference type="InterPro" id="IPR036661">
    <property type="entry name" value="Luciferase-like_sf"/>
</dbReference>
<dbReference type="InterPro" id="IPR011251">
    <property type="entry name" value="Luciferase-like_dom"/>
</dbReference>
<organism evidence="3">
    <name type="scientific">marine sediment metagenome</name>
    <dbReference type="NCBI Taxonomy" id="412755"/>
    <lineage>
        <taxon>unclassified sequences</taxon>
        <taxon>metagenomes</taxon>
        <taxon>ecological metagenomes</taxon>
    </lineage>
</organism>
<accession>X0XU48</accession>
<dbReference type="GO" id="GO:0016705">
    <property type="term" value="F:oxidoreductase activity, acting on paired donors, with incorporation or reduction of molecular oxygen"/>
    <property type="evidence" value="ECO:0007669"/>
    <property type="project" value="InterPro"/>
</dbReference>
<dbReference type="AlphaFoldDB" id="X0XU48"/>
<sequence length="245" mass="27002">GIGVITPYIRQLTAIAADSMGLDELSNGRFELGLGVPIWKMKAYGYTVKNLQPLQTLKEATIILRDLMAGRPTSIESTFFKIPKNLKMGMPPVRKQIPIYFGVVNKLMLRLAGEISDFIELGACSHSAYAAWATKEVEKGATRGGRTLKEVPIHGHVLTCIDDDSDKARNHAKPMLAWYFGFLEDIMFQGIGMPDNTRDEIREIYKKEGVEGVIPMITDKTLDLIGAIGTPDEVIAGLKRYSGTG</sequence>
<protein>
    <recommendedName>
        <fullName evidence="2">Luciferase-like domain-containing protein</fullName>
    </recommendedName>
</protein>
<feature type="domain" description="Luciferase-like" evidence="2">
    <location>
        <begin position="1"/>
        <end position="245"/>
    </location>
</feature>
<dbReference type="SUPFAM" id="SSF51679">
    <property type="entry name" value="Bacterial luciferase-like"/>
    <property type="match status" value="1"/>
</dbReference>
<evidence type="ECO:0000313" key="3">
    <source>
        <dbReference type="EMBL" id="GAG28371.1"/>
    </source>
</evidence>
<dbReference type="Pfam" id="PF00296">
    <property type="entry name" value="Bac_luciferase"/>
    <property type="match status" value="1"/>
</dbReference>